<comment type="caution">
    <text evidence="1">The sequence shown here is derived from an EMBL/GenBank/DDBJ whole genome shotgun (WGS) entry which is preliminary data.</text>
</comment>
<name>A0A0F9F1N7_9ZZZZ</name>
<organism evidence="1">
    <name type="scientific">marine sediment metagenome</name>
    <dbReference type="NCBI Taxonomy" id="412755"/>
    <lineage>
        <taxon>unclassified sequences</taxon>
        <taxon>metagenomes</taxon>
        <taxon>ecological metagenomes</taxon>
    </lineage>
</organism>
<proteinExistence type="predicted"/>
<protein>
    <submittedName>
        <fullName evidence="1">Uncharacterized protein</fullName>
    </submittedName>
</protein>
<reference evidence="1" key="1">
    <citation type="journal article" date="2015" name="Nature">
        <title>Complex archaea that bridge the gap between prokaryotes and eukaryotes.</title>
        <authorList>
            <person name="Spang A."/>
            <person name="Saw J.H."/>
            <person name="Jorgensen S.L."/>
            <person name="Zaremba-Niedzwiedzka K."/>
            <person name="Martijn J."/>
            <person name="Lind A.E."/>
            <person name="van Eijk R."/>
            <person name="Schleper C."/>
            <person name="Guy L."/>
            <person name="Ettema T.J."/>
        </authorList>
    </citation>
    <scope>NUCLEOTIDE SEQUENCE</scope>
</reference>
<sequence>MKVTKKTAKKIKSFTFTGTIRELEEPTDAEKWESYFDVETTGGSISVSVLCPRLSYWRDGRGDLDRADRDCAERLASDIAEFLQAKGFRIPYREDYDLNPILPRRTP</sequence>
<accession>A0A0F9F1N7</accession>
<dbReference type="AlphaFoldDB" id="A0A0F9F1N7"/>
<dbReference type="EMBL" id="LAZR01025287">
    <property type="protein sequence ID" value="KKL72396.1"/>
    <property type="molecule type" value="Genomic_DNA"/>
</dbReference>
<gene>
    <name evidence="1" type="ORF">LCGC14_2085320</name>
</gene>
<evidence type="ECO:0000313" key="1">
    <source>
        <dbReference type="EMBL" id="KKL72396.1"/>
    </source>
</evidence>